<keyword evidence="3" id="KW-1185">Reference proteome</keyword>
<dbReference type="PANTHER" id="PTHR33312">
    <property type="entry name" value="MEMBRANE-ASSOCIATED KINASE REGULATOR 4-RELATED"/>
    <property type="match status" value="1"/>
</dbReference>
<feature type="compositionally biased region" description="Basic residues" evidence="1">
    <location>
        <begin position="223"/>
        <end position="235"/>
    </location>
</feature>
<feature type="region of interest" description="Disordered" evidence="1">
    <location>
        <begin position="1"/>
        <end position="95"/>
    </location>
</feature>
<name>A0AAU9R9T7_THLAR</name>
<feature type="compositionally biased region" description="Low complexity" evidence="1">
    <location>
        <begin position="58"/>
        <end position="95"/>
    </location>
</feature>
<dbReference type="Proteomes" id="UP000836841">
    <property type="component" value="Chromosome 1"/>
</dbReference>
<reference evidence="2 3" key="1">
    <citation type="submission" date="2022-03" db="EMBL/GenBank/DDBJ databases">
        <authorList>
            <person name="Nunn A."/>
            <person name="Chopra R."/>
            <person name="Nunn A."/>
            <person name="Contreras Garrido A."/>
        </authorList>
    </citation>
    <scope>NUCLEOTIDE SEQUENCE [LARGE SCALE GENOMIC DNA]</scope>
</reference>
<gene>
    <name evidence="2" type="ORF">TAV2_LOCUS1655</name>
</gene>
<dbReference type="PANTHER" id="PTHR33312:SF36">
    <property type="entry name" value="F12M16.3"/>
    <property type="match status" value="1"/>
</dbReference>
<evidence type="ECO:0000313" key="2">
    <source>
        <dbReference type="EMBL" id="CAH2036548.1"/>
    </source>
</evidence>
<protein>
    <submittedName>
        <fullName evidence="2">Uncharacterized protein</fullName>
    </submittedName>
</protein>
<accession>A0AAU9R9T7</accession>
<dbReference type="GO" id="GO:0005886">
    <property type="term" value="C:plasma membrane"/>
    <property type="evidence" value="ECO:0007669"/>
    <property type="project" value="InterPro"/>
</dbReference>
<proteinExistence type="predicted"/>
<feature type="region of interest" description="Disordered" evidence="1">
    <location>
        <begin position="213"/>
        <end position="240"/>
    </location>
</feature>
<organism evidence="2 3">
    <name type="scientific">Thlaspi arvense</name>
    <name type="common">Field penny-cress</name>
    <dbReference type="NCBI Taxonomy" id="13288"/>
    <lineage>
        <taxon>Eukaryota</taxon>
        <taxon>Viridiplantae</taxon>
        <taxon>Streptophyta</taxon>
        <taxon>Embryophyta</taxon>
        <taxon>Tracheophyta</taxon>
        <taxon>Spermatophyta</taxon>
        <taxon>Magnoliopsida</taxon>
        <taxon>eudicotyledons</taxon>
        <taxon>Gunneridae</taxon>
        <taxon>Pentapetalae</taxon>
        <taxon>rosids</taxon>
        <taxon>malvids</taxon>
        <taxon>Brassicales</taxon>
        <taxon>Brassicaceae</taxon>
        <taxon>Thlaspideae</taxon>
        <taxon>Thlaspi</taxon>
    </lineage>
</organism>
<feature type="compositionally biased region" description="Polar residues" evidence="1">
    <location>
        <begin position="8"/>
        <end position="41"/>
    </location>
</feature>
<dbReference type="GO" id="GO:0019210">
    <property type="term" value="F:kinase inhibitor activity"/>
    <property type="evidence" value="ECO:0007669"/>
    <property type="project" value="InterPro"/>
</dbReference>
<dbReference type="AlphaFoldDB" id="A0AAU9R9T7"/>
<sequence length="346" mass="38577">MEDDRKNTPNSGETLPETASSSSDFEFGSLTPSSPSHSENSPADHLFLNGRLLPHTFPTTRSVSSSTSDNTFRSSSTSSRGSESSSPTSYTPRTSTCNVFKITSSNISDGEETNSTCFGPRSKKVMDLSHHCSSKVYNHNHHKPSSLILDIKKKPTMNNGKTVSTTTAKKISYLPTQCKRKKATEIVTAQLYGSYSRRWQHITPVYKKREGSVKSNGGGIKVGGRKKKAVRRKKKKAEERRGSKLMKWWKRILKAVVLACRECHAMEPQRVVNDKDNPLYLDDERKAYGKQASFGVGVVVQSSVVGSSRTRFVILVRQGKLLLKRRVAQDHETEFVILVRQGRLPP</sequence>
<evidence type="ECO:0000256" key="1">
    <source>
        <dbReference type="SAM" id="MobiDB-lite"/>
    </source>
</evidence>
<dbReference type="EMBL" id="OU466857">
    <property type="protein sequence ID" value="CAH2036548.1"/>
    <property type="molecule type" value="Genomic_DNA"/>
</dbReference>
<dbReference type="InterPro" id="IPR039620">
    <property type="entry name" value="BKI1/MAKR1/3/4"/>
</dbReference>
<evidence type="ECO:0000313" key="3">
    <source>
        <dbReference type="Proteomes" id="UP000836841"/>
    </source>
</evidence>